<keyword evidence="1" id="KW-0813">Transport</keyword>
<dbReference type="AlphaFoldDB" id="A0A6M1RZX8"/>
<gene>
    <name evidence="9" type="ORF">G6N76_02640</name>
</gene>
<feature type="signal peptide" evidence="7">
    <location>
        <begin position="1"/>
        <end position="21"/>
    </location>
</feature>
<dbReference type="Pfam" id="PF00034">
    <property type="entry name" value="Cytochrom_C"/>
    <property type="match status" value="1"/>
</dbReference>
<comment type="caution">
    <text evidence="9">The sequence shown here is derived from an EMBL/GenBank/DDBJ whole genome shotgun (WGS) entry which is preliminary data.</text>
</comment>
<keyword evidence="10" id="KW-1185">Reference proteome</keyword>
<evidence type="ECO:0000256" key="7">
    <source>
        <dbReference type="SAM" id="SignalP"/>
    </source>
</evidence>
<evidence type="ECO:0000256" key="5">
    <source>
        <dbReference type="ARBA" id="ARBA00023004"/>
    </source>
</evidence>
<dbReference type="SUPFAM" id="SSF46626">
    <property type="entry name" value="Cytochrome c"/>
    <property type="match status" value="1"/>
</dbReference>
<evidence type="ECO:0000313" key="10">
    <source>
        <dbReference type="Proteomes" id="UP000477849"/>
    </source>
</evidence>
<evidence type="ECO:0000259" key="8">
    <source>
        <dbReference type="PROSITE" id="PS51007"/>
    </source>
</evidence>
<name>A0A6M1RZX8_9HYPH</name>
<evidence type="ECO:0000256" key="2">
    <source>
        <dbReference type="ARBA" id="ARBA00022617"/>
    </source>
</evidence>
<feature type="chain" id="PRO_5026977683" evidence="7">
    <location>
        <begin position="22"/>
        <end position="128"/>
    </location>
</feature>
<keyword evidence="4" id="KW-0249">Electron transport</keyword>
<dbReference type="GO" id="GO:0009055">
    <property type="term" value="F:electron transfer activity"/>
    <property type="evidence" value="ECO:0007669"/>
    <property type="project" value="InterPro"/>
</dbReference>
<dbReference type="Proteomes" id="UP000477849">
    <property type="component" value="Unassembled WGS sequence"/>
</dbReference>
<keyword evidence="5 6" id="KW-0408">Iron</keyword>
<evidence type="ECO:0000256" key="6">
    <source>
        <dbReference type="PROSITE-ProRule" id="PRU00433"/>
    </source>
</evidence>
<evidence type="ECO:0000313" key="9">
    <source>
        <dbReference type="EMBL" id="NGO62557.1"/>
    </source>
</evidence>
<protein>
    <submittedName>
        <fullName evidence="9">Cytochrome c family protein</fullName>
    </submittedName>
</protein>
<organism evidence="9 10">
    <name type="scientific">Rhizobium daejeonense</name>
    <dbReference type="NCBI Taxonomy" id="240521"/>
    <lineage>
        <taxon>Bacteria</taxon>
        <taxon>Pseudomonadati</taxon>
        <taxon>Pseudomonadota</taxon>
        <taxon>Alphaproteobacteria</taxon>
        <taxon>Hyphomicrobiales</taxon>
        <taxon>Rhizobiaceae</taxon>
        <taxon>Rhizobium/Agrobacterium group</taxon>
        <taxon>Rhizobium</taxon>
    </lineage>
</organism>
<dbReference type="InterPro" id="IPR036909">
    <property type="entry name" value="Cyt_c-like_dom_sf"/>
</dbReference>
<dbReference type="RefSeq" id="WP_163900241.1">
    <property type="nucleotide sequence ID" value="NZ_CP048427.1"/>
</dbReference>
<feature type="domain" description="Cytochrome c" evidence="8">
    <location>
        <begin position="23"/>
        <end position="124"/>
    </location>
</feature>
<evidence type="ECO:0000256" key="4">
    <source>
        <dbReference type="ARBA" id="ARBA00022982"/>
    </source>
</evidence>
<dbReference type="PROSITE" id="PS51007">
    <property type="entry name" value="CYTC"/>
    <property type="match status" value="1"/>
</dbReference>
<dbReference type="InterPro" id="IPR002327">
    <property type="entry name" value="Cyt_c_1A/1B"/>
</dbReference>
<sequence>MKLHCLIMAAAMVLPAGVAFADGDPVAGAKVFKQCMACHTATEAKNKVGPTLMGIIGRPVASVADYKYSPAMTSFGQGKVWSEEELAAYLPKPKDLVPGTKMAFAGLKKPDDIANVIAYLKDPAAGGN</sequence>
<accession>A0A6M1RZX8</accession>
<dbReference type="PRINTS" id="PR00604">
    <property type="entry name" value="CYTCHRMECIAB"/>
</dbReference>
<proteinExistence type="predicted"/>
<dbReference type="EMBL" id="JAAKZH010000001">
    <property type="protein sequence ID" value="NGO62557.1"/>
    <property type="molecule type" value="Genomic_DNA"/>
</dbReference>
<dbReference type="GO" id="GO:0046872">
    <property type="term" value="F:metal ion binding"/>
    <property type="evidence" value="ECO:0007669"/>
    <property type="project" value="UniProtKB-KW"/>
</dbReference>
<keyword evidence="3 6" id="KW-0479">Metal-binding</keyword>
<dbReference type="GO" id="GO:0020037">
    <property type="term" value="F:heme binding"/>
    <property type="evidence" value="ECO:0007669"/>
    <property type="project" value="InterPro"/>
</dbReference>
<dbReference type="Gene3D" id="1.10.760.10">
    <property type="entry name" value="Cytochrome c-like domain"/>
    <property type="match status" value="1"/>
</dbReference>
<keyword evidence="7" id="KW-0732">Signal</keyword>
<reference evidence="9 10" key="1">
    <citation type="submission" date="2020-02" db="EMBL/GenBank/DDBJ databases">
        <title>Genome sequence of the type strain CCBAU10050 of Rhizobium daejeonense.</title>
        <authorList>
            <person name="Gao J."/>
            <person name="Sun J."/>
        </authorList>
    </citation>
    <scope>NUCLEOTIDE SEQUENCE [LARGE SCALE GENOMIC DNA]</scope>
    <source>
        <strain evidence="9 10">CCBAU10050</strain>
    </source>
</reference>
<evidence type="ECO:0000256" key="3">
    <source>
        <dbReference type="ARBA" id="ARBA00022723"/>
    </source>
</evidence>
<evidence type="ECO:0000256" key="1">
    <source>
        <dbReference type="ARBA" id="ARBA00022448"/>
    </source>
</evidence>
<dbReference type="PANTHER" id="PTHR11961">
    <property type="entry name" value="CYTOCHROME C"/>
    <property type="match status" value="1"/>
</dbReference>
<dbReference type="InterPro" id="IPR009056">
    <property type="entry name" value="Cyt_c-like_dom"/>
</dbReference>
<keyword evidence="2 6" id="KW-0349">Heme</keyword>